<evidence type="ECO:0000256" key="1">
    <source>
        <dbReference type="ARBA" id="ARBA00009493"/>
    </source>
</evidence>
<dbReference type="FunFam" id="1.10.287.280:FF:000004">
    <property type="entry name" value="DNA-dependent RNA polymerase"/>
    <property type="match status" value="1"/>
</dbReference>
<dbReference type="GO" id="GO:0006351">
    <property type="term" value="P:DNA-templated transcription"/>
    <property type="evidence" value="ECO:0007669"/>
    <property type="project" value="InterPro"/>
</dbReference>
<comment type="catalytic activity">
    <reaction evidence="8">
        <text>RNA(n) + a ribonucleoside 5'-triphosphate = RNA(n+1) + diphosphate</text>
        <dbReference type="Rhea" id="RHEA:21248"/>
        <dbReference type="Rhea" id="RHEA-COMP:14527"/>
        <dbReference type="Rhea" id="RHEA-COMP:17342"/>
        <dbReference type="ChEBI" id="CHEBI:33019"/>
        <dbReference type="ChEBI" id="CHEBI:61557"/>
        <dbReference type="ChEBI" id="CHEBI:140395"/>
        <dbReference type="EC" id="2.7.7.6"/>
    </reaction>
</comment>
<dbReference type="GO" id="GO:0003899">
    <property type="term" value="F:DNA-directed RNA polymerase activity"/>
    <property type="evidence" value="ECO:0007669"/>
    <property type="project" value="UniProtKB-EC"/>
</dbReference>
<dbReference type="InterPro" id="IPR029262">
    <property type="entry name" value="RPOL_N"/>
</dbReference>
<evidence type="ECO:0000256" key="5">
    <source>
        <dbReference type="ARBA" id="ARBA00022695"/>
    </source>
</evidence>
<dbReference type="Pfam" id="PF14700">
    <property type="entry name" value="RPOL_N"/>
    <property type="match status" value="1"/>
</dbReference>
<comment type="similarity">
    <text evidence="1">Belongs to the phage and mitochondrial RNA polymerase family.</text>
</comment>
<dbReference type="GeneID" id="23680631"/>
<dbReference type="InterPro" id="IPR043502">
    <property type="entry name" value="DNA/RNA_pol_sf"/>
</dbReference>
<evidence type="ECO:0000256" key="6">
    <source>
        <dbReference type="ARBA" id="ARBA00023163"/>
    </source>
</evidence>
<gene>
    <name evidence="10" type="primary">ORF31</name>
</gene>
<keyword evidence="7" id="KW-1195">Viral transcription</keyword>
<dbReference type="SMART" id="SM01311">
    <property type="entry name" value="RPOL_N"/>
    <property type="match status" value="1"/>
</dbReference>
<organism evidence="10 11">
    <name type="scientific">Pseudomonas phage vB_PaeP_PAO1_Ab05</name>
    <dbReference type="NCBI Taxonomy" id="1548902"/>
    <lineage>
        <taxon>Viruses</taxon>
        <taxon>Duplodnaviria</taxon>
        <taxon>Heunggongvirae</taxon>
        <taxon>Uroviricota</taxon>
        <taxon>Caudoviricetes</taxon>
        <taxon>Autographivirales</taxon>
        <taxon>Autoscriptoviridae</taxon>
        <taxon>Krylovirinae</taxon>
        <taxon>Phikmvvirus</taxon>
        <taxon>Phikmvvirus Ab05</taxon>
    </lineage>
</organism>
<dbReference type="EC" id="2.7.7.6" evidence="2"/>
<evidence type="ECO:0000256" key="4">
    <source>
        <dbReference type="ARBA" id="ARBA00022679"/>
    </source>
</evidence>
<dbReference type="Pfam" id="PF00940">
    <property type="entry name" value="RNA_pol"/>
    <property type="match status" value="1"/>
</dbReference>
<dbReference type="EMBL" id="LN610574">
    <property type="protein sequence ID" value="CEF89292.1"/>
    <property type="molecule type" value="Genomic_DNA"/>
</dbReference>
<dbReference type="OrthoDB" id="309at10239"/>
<dbReference type="Proteomes" id="UP000030229">
    <property type="component" value="Segment"/>
</dbReference>
<keyword evidence="3" id="KW-0240">DNA-directed RNA polymerase</keyword>
<dbReference type="GO" id="GO:0019083">
    <property type="term" value="P:viral transcription"/>
    <property type="evidence" value="ECO:0007669"/>
    <property type="project" value="UniProtKB-KW"/>
</dbReference>
<proteinExistence type="inferred from homology"/>
<protein>
    <recommendedName>
        <fullName evidence="2">DNA-directed RNA polymerase</fullName>
        <ecNumber evidence="2">2.7.7.6</ecNumber>
    </recommendedName>
</protein>
<dbReference type="InterPro" id="IPR037159">
    <property type="entry name" value="RNA_POL_N_sf"/>
</dbReference>
<evidence type="ECO:0000256" key="3">
    <source>
        <dbReference type="ARBA" id="ARBA00022478"/>
    </source>
</evidence>
<dbReference type="Gene3D" id="1.10.150.20">
    <property type="entry name" value="5' to 3' exonuclease, C-terminal subdomain"/>
    <property type="match status" value="1"/>
</dbReference>
<dbReference type="SUPFAM" id="SSF56672">
    <property type="entry name" value="DNA/RNA polymerases"/>
    <property type="match status" value="1"/>
</dbReference>
<dbReference type="KEGG" id="vg:23680631"/>
<evidence type="ECO:0000256" key="2">
    <source>
        <dbReference type="ARBA" id="ARBA00012418"/>
    </source>
</evidence>
<keyword evidence="4" id="KW-0808">Transferase</keyword>
<dbReference type="InterPro" id="IPR002092">
    <property type="entry name" value="DNA-dir_Rpol_phage-type"/>
</dbReference>
<dbReference type="PANTHER" id="PTHR10102:SF0">
    <property type="entry name" value="DNA-DIRECTED RNA POLYMERASE, MITOCHONDRIAL"/>
    <property type="match status" value="1"/>
</dbReference>
<dbReference type="Gene3D" id="1.10.1320.10">
    <property type="entry name" value="DNA-directed RNA polymerase, N-terminal domain"/>
    <property type="match status" value="1"/>
</dbReference>
<keyword evidence="11" id="KW-1185">Reference proteome</keyword>
<dbReference type="RefSeq" id="YP_009125729.1">
    <property type="nucleotide sequence ID" value="NC_026602.1"/>
</dbReference>
<feature type="domain" description="DNA-directed RNA polymerase N-terminal" evidence="9">
    <location>
        <begin position="5"/>
        <end position="295"/>
    </location>
</feature>
<name>A0A0A1IWL7_9CAUD</name>
<evidence type="ECO:0000256" key="7">
    <source>
        <dbReference type="ARBA" id="ARBA00023314"/>
    </source>
</evidence>
<dbReference type="PANTHER" id="PTHR10102">
    <property type="entry name" value="DNA-DIRECTED RNA POLYMERASE, MITOCHONDRIAL"/>
    <property type="match status" value="1"/>
</dbReference>
<keyword evidence="5" id="KW-0548">Nucleotidyltransferase</keyword>
<dbReference type="GO" id="GO:0003677">
    <property type="term" value="F:DNA binding"/>
    <property type="evidence" value="ECO:0007669"/>
    <property type="project" value="InterPro"/>
</dbReference>
<evidence type="ECO:0000313" key="10">
    <source>
        <dbReference type="EMBL" id="CEF89292.1"/>
    </source>
</evidence>
<evidence type="ECO:0000313" key="11">
    <source>
        <dbReference type="Proteomes" id="UP000030229"/>
    </source>
</evidence>
<dbReference type="GO" id="GO:0000428">
    <property type="term" value="C:DNA-directed RNA polymerase complex"/>
    <property type="evidence" value="ECO:0007669"/>
    <property type="project" value="UniProtKB-KW"/>
</dbReference>
<keyword evidence="6" id="KW-0804">Transcription</keyword>
<dbReference type="InterPro" id="IPR046950">
    <property type="entry name" value="DNA-dir_Rpol_C_phage-type"/>
</dbReference>
<dbReference type="Gene3D" id="1.10.287.280">
    <property type="match status" value="1"/>
</dbReference>
<dbReference type="FunFam" id="1.10.150.20:FF:000138">
    <property type="entry name" value="DNA-dependent RNA polymerase"/>
    <property type="match status" value="1"/>
</dbReference>
<reference evidence="10 11" key="1">
    <citation type="journal article" date="2015" name="PLoS ONE">
        <title>Investigation of a Large Collection of Pseudomonas aeruginosa Bacteriophages Collected from a Single Environmental Source in Abidjan, Cote d'Ivoire.</title>
        <authorList>
            <person name="Essoh C."/>
            <person name="Latino L."/>
            <person name="Midoux C."/>
            <person name="Blouin Y."/>
            <person name="Loukou G."/>
            <person name="Nguetta S.P."/>
            <person name="Lathro S."/>
            <person name="Cablanmian A."/>
            <person name="Kouassi A.K."/>
            <person name="Vergnaud G."/>
            <person name="Pourcel C."/>
        </authorList>
    </citation>
    <scope>NUCLEOTIDE SEQUENCE [LARGE SCALE GENOMIC DNA]</scope>
    <source>
        <strain evidence="10">Ab05</strain>
    </source>
</reference>
<evidence type="ECO:0000256" key="8">
    <source>
        <dbReference type="ARBA" id="ARBA00048552"/>
    </source>
</evidence>
<evidence type="ECO:0000259" key="9">
    <source>
        <dbReference type="SMART" id="SM01311"/>
    </source>
</evidence>
<sequence length="816" mass="91800">MDLIQQQIAHEEALVGAAQNDARIALEKAIAQGSIDRIPRARIMLMRMLPIVTEAIFAHQEAKAAGPAAKLRHLLRIIDAQDLAVMALRAGLSMLINYPTITATKYYTHMGKMLCREIEVRLAFKVNQPYYDRTLDYLKTSRTRSVRHIQKTMDALLDAVLPEEARIDLPDGDYLRLGKFIGDPLIQCGLFEPNRFTGRGGTSVHLEPSPEAKEFLQDPSAAMTWGGPGRSVMLAPPRPWNDWCDGGYYSAKAQKHHVLVRRTKHQTKRARQAQLRHLGRDKMPKVYEAVNVLQSVAYEINRDVYEIIERVFNSGGGVLGIPQRTYPDKPEFPLGDEWAKENASEQELEAFNRWKRSVHRWYTGEREHTAKLREFAALYRVVREHHGKAVYFPMHVDSRGRMYYWGTPNPQGSDIAKACLRFHDKRVLGKRGLYWLKVHVANSLGCDKVYFDDRAAWVDERWDDFQRALTEGPENYPGLFPEAESPLCAIAGLLELRAAYASGNPEGYRSGFIVHMDATCSGLQHYSAILRDEIGGAYVNLLPPGLAKADIYSRVLGLVNESLERDRAEGADGEARGYALLWDKAGLSRSLTKKPCMTLVYGTTFKGVVDHCLDYLDESGVEIPEGVPSYRLGSYMATLILDAIRETVPSAVFAMEWLQRLAKALPDASKDLHWITPLGMQVFQSYPKTEEVRVRLRAEAVEYVTLYEAKDELDPMRNANGIAPNFVHGLDSSHLGLTALACAAEDIPIQAIHDSMGTYASDVDRMHVHIREQFIAMYSGPCVLVELAKQLGVEATPPRRGSLNLEAVRDSWAFFC</sequence>
<accession>A0A0A1IWL7</accession>